<dbReference type="EnsemblPlants" id="TuG1812G0500004205.01.T02">
    <property type="protein sequence ID" value="TuG1812G0500004205.01.T02"/>
    <property type="gene ID" value="TuG1812G0500004205.01"/>
</dbReference>
<dbReference type="PANTHER" id="PTHR48045">
    <property type="entry name" value="UDP-GLYCOSYLTRANSFERASE 72B1"/>
    <property type="match status" value="1"/>
</dbReference>
<protein>
    <recommendedName>
        <fullName evidence="6">UDP-glycosyltransferase 83A1</fullName>
    </recommendedName>
</protein>
<keyword evidence="2" id="KW-0808">Transferase</keyword>
<dbReference type="Proteomes" id="UP000015106">
    <property type="component" value="Chromosome 5"/>
</dbReference>
<sequence>MVCSIEVGEGKIQMVPPIDASEIPWVILASTSTPERRRNNIQNILKTNLSMATRRGGHLQHFHGVGARRSGPPPERSASRPAGGAHAEAGQTLLARGPRLARRTAPGFVVYVAFGSSGFLDTTQFQELADGLALSGRPFLWEVRPDLTIGAGQDQFDLDAFKRRVEGKGLVVGWAPQQRVLSQPAVACFVSHCGWNSTVEGVLHGVPFLCWPYFADQFCNQSYVCNMWGIGAKLRRDGRGVVAKEEVRSKVARLLSDDEGVKARAAAWKEVACGSIREGGSSHGNLLKLVSLLRQQ</sequence>
<dbReference type="Gene3D" id="3.40.50.2000">
    <property type="entry name" value="Glycogen Phosphorylase B"/>
    <property type="match status" value="2"/>
</dbReference>
<evidence type="ECO:0000256" key="2">
    <source>
        <dbReference type="ARBA" id="ARBA00022679"/>
    </source>
</evidence>
<reference evidence="4" key="2">
    <citation type="submission" date="2018-03" db="EMBL/GenBank/DDBJ databases">
        <title>The Triticum urartu genome reveals the dynamic nature of wheat genome evolution.</title>
        <authorList>
            <person name="Ling H."/>
            <person name="Ma B."/>
            <person name="Shi X."/>
            <person name="Liu H."/>
            <person name="Dong L."/>
            <person name="Sun H."/>
            <person name="Cao Y."/>
            <person name="Gao Q."/>
            <person name="Zheng S."/>
            <person name="Li Y."/>
            <person name="Yu Y."/>
            <person name="Du H."/>
            <person name="Qi M."/>
            <person name="Li Y."/>
            <person name="Yu H."/>
            <person name="Cui Y."/>
            <person name="Wang N."/>
            <person name="Chen C."/>
            <person name="Wu H."/>
            <person name="Zhao Y."/>
            <person name="Zhang J."/>
            <person name="Li Y."/>
            <person name="Zhou W."/>
            <person name="Zhang B."/>
            <person name="Hu W."/>
            <person name="Eijk M."/>
            <person name="Tang J."/>
            <person name="Witsenboer H."/>
            <person name="Zhao S."/>
            <person name="Li Z."/>
            <person name="Zhang A."/>
            <person name="Wang D."/>
            <person name="Liang C."/>
        </authorList>
    </citation>
    <scope>NUCLEOTIDE SEQUENCE [LARGE SCALE GENOMIC DNA]</scope>
    <source>
        <strain evidence="4">cv. G1812</strain>
    </source>
</reference>
<dbReference type="AlphaFoldDB" id="A0A8R7QJU4"/>
<dbReference type="SUPFAM" id="SSF53756">
    <property type="entry name" value="UDP-Glycosyltransferase/glycogen phosphorylase"/>
    <property type="match status" value="1"/>
</dbReference>
<accession>A0A8R7QJU4</accession>
<dbReference type="Gramene" id="TuG1812G0500004205.01.T02">
    <property type="protein sequence ID" value="TuG1812G0500004205.01.T02"/>
    <property type="gene ID" value="TuG1812G0500004205.01"/>
</dbReference>
<evidence type="ECO:0008006" key="6">
    <source>
        <dbReference type="Google" id="ProtNLM"/>
    </source>
</evidence>
<dbReference type="GO" id="GO:0008194">
    <property type="term" value="F:UDP-glycosyltransferase activity"/>
    <property type="evidence" value="ECO:0007669"/>
    <property type="project" value="InterPro"/>
</dbReference>
<dbReference type="FunFam" id="3.40.50.2000:FF:000056">
    <property type="entry name" value="Glycosyltransferase"/>
    <property type="match status" value="1"/>
</dbReference>
<evidence type="ECO:0000256" key="1">
    <source>
        <dbReference type="ARBA" id="ARBA00009995"/>
    </source>
</evidence>
<reference evidence="4" key="3">
    <citation type="submission" date="2022-06" db="UniProtKB">
        <authorList>
            <consortium name="EnsemblPlants"/>
        </authorList>
    </citation>
    <scope>IDENTIFICATION</scope>
</reference>
<reference evidence="5" key="1">
    <citation type="journal article" date="2013" name="Nature">
        <title>Draft genome of the wheat A-genome progenitor Triticum urartu.</title>
        <authorList>
            <person name="Ling H.Q."/>
            <person name="Zhao S."/>
            <person name="Liu D."/>
            <person name="Wang J."/>
            <person name="Sun H."/>
            <person name="Zhang C."/>
            <person name="Fan H."/>
            <person name="Li D."/>
            <person name="Dong L."/>
            <person name="Tao Y."/>
            <person name="Gao C."/>
            <person name="Wu H."/>
            <person name="Li Y."/>
            <person name="Cui Y."/>
            <person name="Guo X."/>
            <person name="Zheng S."/>
            <person name="Wang B."/>
            <person name="Yu K."/>
            <person name="Liang Q."/>
            <person name="Yang W."/>
            <person name="Lou X."/>
            <person name="Chen J."/>
            <person name="Feng M."/>
            <person name="Jian J."/>
            <person name="Zhang X."/>
            <person name="Luo G."/>
            <person name="Jiang Y."/>
            <person name="Liu J."/>
            <person name="Wang Z."/>
            <person name="Sha Y."/>
            <person name="Zhang B."/>
            <person name="Wu H."/>
            <person name="Tang D."/>
            <person name="Shen Q."/>
            <person name="Xue P."/>
            <person name="Zou S."/>
            <person name="Wang X."/>
            <person name="Liu X."/>
            <person name="Wang F."/>
            <person name="Yang Y."/>
            <person name="An X."/>
            <person name="Dong Z."/>
            <person name="Zhang K."/>
            <person name="Zhang X."/>
            <person name="Luo M.C."/>
            <person name="Dvorak J."/>
            <person name="Tong Y."/>
            <person name="Wang J."/>
            <person name="Yang H."/>
            <person name="Li Z."/>
            <person name="Wang D."/>
            <person name="Zhang A."/>
            <person name="Wang J."/>
        </authorList>
    </citation>
    <scope>NUCLEOTIDE SEQUENCE</scope>
    <source>
        <strain evidence="5">cv. G1812</strain>
    </source>
</reference>
<dbReference type="InterPro" id="IPR002213">
    <property type="entry name" value="UDP_glucos_trans"/>
</dbReference>
<dbReference type="PANTHER" id="PTHR48045:SF21">
    <property type="entry name" value="UDP-GLYCOSYLTRANSFERASE 83A1"/>
    <property type="match status" value="1"/>
</dbReference>
<feature type="region of interest" description="Disordered" evidence="3">
    <location>
        <begin position="64"/>
        <end position="88"/>
    </location>
</feature>
<comment type="similarity">
    <text evidence="1">Belongs to the UDP-glycosyltransferase family.</text>
</comment>
<dbReference type="CDD" id="cd03784">
    <property type="entry name" value="GT1_Gtf-like"/>
    <property type="match status" value="1"/>
</dbReference>
<organism evidence="4 5">
    <name type="scientific">Triticum urartu</name>
    <name type="common">Red wild einkorn</name>
    <name type="synonym">Crithodium urartu</name>
    <dbReference type="NCBI Taxonomy" id="4572"/>
    <lineage>
        <taxon>Eukaryota</taxon>
        <taxon>Viridiplantae</taxon>
        <taxon>Streptophyta</taxon>
        <taxon>Embryophyta</taxon>
        <taxon>Tracheophyta</taxon>
        <taxon>Spermatophyta</taxon>
        <taxon>Magnoliopsida</taxon>
        <taxon>Liliopsida</taxon>
        <taxon>Poales</taxon>
        <taxon>Poaceae</taxon>
        <taxon>BOP clade</taxon>
        <taxon>Pooideae</taxon>
        <taxon>Triticodae</taxon>
        <taxon>Triticeae</taxon>
        <taxon>Triticinae</taxon>
        <taxon>Triticum</taxon>
    </lineage>
</organism>
<proteinExistence type="inferred from homology"/>
<name>A0A8R7QJU4_TRIUA</name>
<evidence type="ECO:0000256" key="3">
    <source>
        <dbReference type="SAM" id="MobiDB-lite"/>
    </source>
</evidence>
<evidence type="ECO:0000313" key="5">
    <source>
        <dbReference type="Proteomes" id="UP000015106"/>
    </source>
</evidence>
<dbReference type="Pfam" id="PF00201">
    <property type="entry name" value="UDPGT"/>
    <property type="match status" value="1"/>
</dbReference>
<evidence type="ECO:0000313" key="4">
    <source>
        <dbReference type="EnsemblPlants" id="TuG1812G0500004205.01.T02"/>
    </source>
</evidence>
<keyword evidence="5" id="KW-1185">Reference proteome</keyword>